<feature type="compositionally biased region" description="Basic and acidic residues" evidence="1">
    <location>
        <begin position="196"/>
        <end position="207"/>
    </location>
</feature>
<feature type="compositionally biased region" description="Low complexity" evidence="1">
    <location>
        <begin position="133"/>
        <end position="146"/>
    </location>
</feature>
<evidence type="ECO:0000313" key="3">
    <source>
        <dbReference type="EMBL" id="QDT15456.1"/>
    </source>
</evidence>
<proteinExistence type="predicted"/>
<evidence type="ECO:0000256" key="1">
    <source>
        <dbReference type="SAM" id="MobiDB-lite"/>
    </source>
</evidence>
<reference evidence="3 4" key="1">
    <citation type="submission" date="2019-02" db="EMBL/GenBank/DDBJ databases">
        <title>Deep-cultivation of Planctomycetes and their phenomic and genomic characterization uncovers novel biology.</title>
        <authorList>
            <person name="Wiegand S."/>
            <person name="Jogler M."/>
            <person name="Boedeker C."/>
            <person name="Pinto D."/>
            <person name="Vollmers J."/>
            <person name="Rivas-Marin E."/>
            <person name="Kohn T."/>
            <person name="Peeters S.H."/>
            <person name="Heuer A."/>
            <person name="Rast P."/>
            <person name="Oberbeckmann S."/>
            <person name="Bunk B."/>
            <person name="Jeske O."/>
            <person name="Meyerdierks A."/>
            <person name="Storesund J.E."/>
            <person name="Kallscheuer N."/>
            <person name="Luecker S."/>
            <person name="Lage O.M."/>
            <person name="Pohl T."/>
            <person name="Merkel B.J."/>
            <person name="Hornburger P."/>
            <person name="Mueller R.-W."/>
            <person name="Bruemmer F."/>
            <person name="Labrenz M."/>
            <person name="Spormann A.M."/>
            <person name="Op den Camp H."/>
            <person name="Overmann J."/>
            <person name="Amann R."/>
            <person name="Jetten M.S.M."/>
            <person name="Mascher T."/>
            <person name="Medema M.H."/>
            <person name="Devos D.P."/>
            <person name="Kaster A.-K."/>
            <person name="Ovreas L."/>
            <person name="Rohde M."/>
            <person name="Galperin M.Y."/>
            <person name="Jogler C."/>
        </authorList>
    </citation>
    <scope>NUCLEOTIDE SEQUENCE [LARGE SCALE GENOMIC DNA]</scope>
    <source>
        <strain evidence="3 4">CA12</strain>
    </source>
</reference>
<feature type="compositionally biased region" description="Low complexity" evidence="1">
    <location>
        <begin position="92"/>
        <end position="102"/>
    </location>
</feature>
<dbReference type="KEGG" id="acaf:CA12_15410"/>
<evidence type="ECO:0000256" key="2">
    <source>
        <dbReference type="SAM" id="SignalP"/>
    </source>
</evidence>
<feature type="signal peptide" evidence="2">
    <location>
        <begin position="1"/>
        <end position="25"/>
    </location>
</feature>
<protein>
    <recommendedName>
        <fullName evidence="5">Outer membrane efflux protein</fullName>
    </recommendedName>
</protein>
<evidence type="ECO:0008006" key="5">
    <source>
        <dbReference type="Google" id="ProtNLM"/>
    </source>
</evidence>
<feature type="region of interest" description="Disordered" evidence="1">
    <location>
        <begin position="117"/>
        <end position="162"/>
    </location>
</feature>
<feature type="chain" id="PRO_5022053779" description="Outer membrane efflux protein" evidence="2">
    <location>
        <begin position="26"/>
        <end position="645"/>
    </location>
</feature>
<keyword evidence="4" id="KW-1185">Reference proteome</keyword>
<dbReference type="AlphaFoldDB" id="A0A517P7V1"/>
<feature type="region of interest" description="Disordered" evidence="1">
    <location>
        <begin position="51"/>
        <end position="102"/>
    </location>
</feature>
<feature type="compositionally biased region" description="Basic and acidic residues" evidence="1">
    <location>
        <begin position="51"/>
        <end position="65"/>
    </location>
</feature>
<sequence length="645" mass="68360" precursor="true">MSLPPRPTSAVLLLAGIALLLPAPAAGQDLDEIVRGIRRFRELQERFEEYDDARDRERDRERRDQPNVNPNAPGPGASPGLYGPNGQRGPDPRSGPAYGSGSPYGYGLEAPYGEGPSAPYGYRDFDGRGLGGPRSSYSPPRPGVGSTPTTSIGSPQGPSEATAYVMRNPPLRPARYRVDGLPGGAITVQVVDENESGGRRRDVRQSAEVDASQARNEAVQALEASLAPLRDLRYGLRWFSAEGLRGSNDEQRTFLRQIEILEGRAGAAARSLRPSYVAFASAEQRLLTPTGPGGADRLSAWTEADWAAVERDVYNYQVLVRANFERIGRKSAWFAVKIRELERLDVFLTAAMERLRTARGQLRRPDAVPWPGEVVGGRPAGGEDRLRLYALAARLTENTNYLLTAAAADPLLPIAVAPNGVGLMEAAERVDATARDLAATLAEGADSRTVSAADAAFESAWAAWNGARDRAGLQRVGEPGAAVRDQKLLTEDATAGGDEIAAAAAAIEAVHEALHAVVPQGGPPRDGGAAAAAAAQQTVRAMTAFETALPRGDLGALRRQSHQSFLAAASQLSAAVGYYAQVVRAAPVGSPAERRARDVLDAAVRESADGLNDLANSGRRDPVAGAARDLLSALSAWEEAVRAAN</sequence>
<gene>
    <name evidence="3" type="ORF">CA12_15410</name>
</gene>
<feature type="compositionally biased region" description="Low complexity" evidence="1">
    <location>
        <begin position="66"/>
        <end position="80"/>
    </location>
</feature>
<keyword evidence="2" id="KW-0732">Signal</keyword>
<name>A0A517P7V1_9PLAN</name>
<feature type="compositionally biased region" description="Polar residues" evidence="1">
    <location>
        <begin position="147"/>
        <end position="159"/>
    </location>
</feature>
<dbReference type="RefSeq" id="WP_165700615.1">
    <property type="nucleotide sequence ID" value="NZ_CP036265.1"/>
</dbReference>
<accession>A0A517P7V1</accession>
<dbReference type="EMBL" id="CP036265">
    <property type="protein sequence ID" value="QDT15456.1"/>
    <property type="molecule type" value="Genomic_DNA"/>
</dbReference>
<organism evidence="3 4">
    <name type="scientific">Alienimonas californiensis</name>
    <dbReference type="NCBI Taxonomy" id="2527989"/>
    <lineage>
        <taxon>Bacteria</taxon>
        <taxon>Pseudomonadati</taxon>
        <taxon>Planctomycetota</taxon>
        <taxon>Planctomycetia</taxon>
        <taxon>Planctomycetales</taxon>
        <taxon>Planctomycetaceae</taxon>
        <taxon>Alienimonas</taxon>
    </lineage>
</organism>
<feature type="region of interest" description="Disordered" evidence="1">
    <location>
        <begin position="192"/>
        <end position="211"/>
    </location>
</feature>
<evidence type="ECO:0000313" key="4">
    <source>
        <dbReference type="Proteomes" id="UP000318741"/>
    </source>
</evidence>
<dbReference type="Proteomes" id="UP000318741">
    <property type="component" value="Chromosome"/>
</dbReference>